<dbReference type="GO" id="GO:0004298">
    <property type="term" value="F:threonine-type endopeptidase activity"/>
    <property type="evidence" value="ECO:0007669"/>
    <property type="project" value="InterPro"/>
</dbReference>
<sequence length="535" mass="57349">MDPSGMDGFPSVDSLHRRMSSSSQTKTTQQPVEGNSVIVPRKNVGAIFLHAGAGYHSPQNEMLHLSLLHKACFAAMGVLKVGGPATEAVEAAVKVMEDAEFTNAGIGSNLNEEGIVENDANIIDHLGRSGACGAVPGVKNPICLAREVLENSNNPDFSWRIPPNLLVGNGARNFAMRRGIEVCTDEALVTRNSRLRWIDWKRELEKNRAVAGAVRNVVISTFEVKAEATSDHTNAVRTGTWNEGQPDSPTREQSEGLTAPRVGGPKREGLAPETAIFTTINKAQPTSIELTPPQKRTIDEGSNRNKKVRVRSPLSVKDGPVSVTESVKDTSYARDGGIQDTVGAIAIDVHGKIAAGSSSGGVGMKLEGRVGPAALVGIGTAVVPVCVDEDDEEAAIATVCSGTGEHFATTQAAQRCAESIRHRVGDLEATVHGEEITEDMALEHFIRELFLEHPSIVHSKIQPGIGVLAVKQCPRGYYVYWGHNTTSFAVASFSTEDKKPKCVVSRRRESKDKSSKTAVDITMGARKFPATPLRK</sequence>
<organism evidence="4 5">
    <name type="scientific">Zalerion maritima</name>
    <dbReference type="NCBI Taxonomy" id="339359"/>
    <lineage>
        <taxon>Eukaryota</taxon>
        <taxon>Fungi</taxon>
        <taxon>Dikarya</taxon>
        <taxon>Ascomycota</taxon>
        <taxon>Pezizomycotina</taxon>
        <taxon>Sordariomycetes</taxon>
        <taxon>Lulworthiomycetidae</taxon>
        <taxon>Lulworthiales</taxon>
        <taxon>Lulworthiaceae</taxon>
        <taxon>Zalerion</taxon>
    </lineage>
</organism>
<feature type="compositionally biased region" description="Polar residues" evidence="3">
    <location>
        <begin position="276"/>
        <end position="289"/>
    </location>
</feature>
<dbReference type="Proteomes" id="UP001201980">
    <property type="component" value="Unassembled WGS sequence"/>
</dbReference>
<feature type="region of interest" description="Disordered" evidence="3">
    <location>
        <begin position="228"/>
        <end position="306"/>
    </location>
</feature>
<evidence type="ECO:0000313" key="5">
    <source>
        <dbReference type="Proteomes" id="UP001201980"/>
    </source>
</evidence>
<dbReference type="EMBL" id="JAKWBI020000200">
    <property type="protein sequence ID" value="KAJ2899349.1"/>
    <property type="molecule type" value="Genomic_DNA"/>
</dbReference>
<feature type="active site" description="Nucleophile" evidence="1">
    <location>
        <position position="341"/>
    </location>
</feature>
<dbReference type="InterPro" id="IPR037464">
    <property type="entry name" value="Taspase1"/>
</dbReference>
<dbReference type="AlphaFoldDB" id="A0AAD5RMZ4"/>
<dbReference type="SUPFAM" id="SSF56235">
    <property type="entry name" value="N-terminal nucleophile aminohydrolases (Ntn hydrolases)"/>
    <property type="match status" value="1"/>
</dbReference>
<dbReference type="GO" id="GO:0051604">
    <property type="term" value="P:protein maturation"/>
    <property type="evidence" value="ECO:0007669"/>
    <property type="project" value="TreeGrafter"/>
</dbReference>
<accession>A0AAD5RMZ4</accession>
<feature type="region of interest" description="Disordered" evidence="3">
    <location>
        <begin position="1"/>
        <end position="36"/>
    </location>
</feature>
<feature type="compositionally biased region" description="Low complexity" evidence="3">
    <location>
        <begin position="20"/>
        <end position="30"/>
    </location>
</feature>
<dbReference type="InterPro" id="IPR029055">
    <property type="entry name" value="Ntn_hydrolases_N"/>
</dbReference>
<dbReference type="PANTHER" id="PTHR10188:SF8">
    <property type="entry name" value="THREONINE ASPARTASE 1"/>
    <property type="match status" value="1"/>
</dbReference>
<dbReference type="InterPro" id="IPR000246">
    <property type="entry name" value="Peptidase_T2"/>
</dbReference>
<feature type="compositionally biased region" description="Polar residues" evidence="3">
    <location>
        <begin position="231"/>
        <end position="248"/>
    </location>
</feature>
<dbReference type="GO" id="GO:0005737">
    <property type="term" value="C:cytoplasm"/>
    <property type="evidence" value="ECO:0007669"/>
    <property type="project" value="TreeGrafter"/>
</dbReference>
<dbReference type="PANTHER" id="PTHR10188">
    <property type="entry name" value="L-ASPARAGINASE"/>
    <property type="match status" value="1"/>
</dbReference>
<evidence type="ECO:0000256" key="3">
    <source>
        <dbReference type="SAM" id="MobiDB-lite"/>
    </source>
</evidence>
<comment type="caution">
    <text evidence="4">The sequence shown here is derived from an EMBL/GenBank/DDBJ whole genome shotgun (WGS) entry which is preliminary data.</text>
</comment>
<dbReference type="Gene3D" id="3.60.20.30">
    <property type="entry name" value="(Glycosyl)asparaginase"/>
    <property type="match status" value="1"/>
</dbReference>
<name>A0AAD5RMZ4_9PEZI</name>
<evidence type="ECO:0000313" key="4">
    <source>
        <dbReference type="EMBL" id="KAJ2899349.1"/>
    </source>
</evidence>
<gene>
    <name evidence="4" type="ORF">MKZ38_003278</name>
</gene>
<feature type="site" description="Cleavage; by autolysis" evidence="2">
    <location>
        <begin position="340"/>
        <end position="341"/>
    </location>
</feature>
<evidence type="ECO:0000256" key="2">
    <source>
        <dbReference type="PIRSR" id="PIRSR600246-3"/>
    </source>
</evidence>
<evidence type="ECO:0000256" key="1">
    <source>
        <dbReference type="PIRSR" id="PIRSR600246-1"/>
    </source>
</evidence>
<proteinExistence type="predicted"/>
<keyword evidence="5" id="KW-1185">Reference proteome</keyword>
<protein>
    <submittedName>
        <fullName evidence="4">Threonine aspartase</fullName>
    </submittedName>
</protein>
<dbReference type="Pfam" id="PF01112">
    <property type="entry name" value="Asparaginase_2"/>
    <property type="match status" value="2"/>
</dbReference>
<dbReference type="CDD" id="cd04514">
    <property type="entry name" value="Taspase1_like"/>
    <property type="match status" value="1"/>
</dbReference>
<reference evidence="4" key="1">
    <citation type="submission" date="2022-07" db="EMBL/GenBank/DDBJ databases">
        <title>Draft genome sequence of Zalerion maritima ATCC 34329, a (micro)plastics degrading marine fungus.</title>
        <authorList>
            <person name="Paco A."/>
            <person name="Goncalves M.F.M."/>
            <person name="Rocha-Santos T.A.P."/>
            <person name="Alves A."/>
        </authorList>
    </citation>
    <scope>NUCLEOTIDE SEQUENCE</scope>
    <source>
        <strain evidence="4">ATCC 34329</strain>
    </source>
</reference>